<keyword evidence="3" id="KW-1185">Reference proteome</keyword>
<accession>A0A8E2FCC6</accession>
<dbReference type="InterPro" id="IPR036188">
    <property type="entry name" value="FAD/NAD-bd_sf"/>
</dbReference>
<dbReference type="Proteomes" id="UP000250140">
    <property type="component" value="Unassembled WGS sequence"/>
</dbReference>
<sequence length="440" mass="46989">MSQPTIILGAGLIGVSTAYYLSSPSSNSSAQPGQNIHLIDPSPTLFTSASGFAAGFLSRSWFSAPLRALGELSFDLHTELAQKEGGREKWGWSKAGSVSFVEDENAEEGKERPEDWLMSDDWLVAGVSRAEAAKSELGWKKKDGPEWLRKARGKEVRVLSGEGGPSETADPLRFSNFLLSQCLSRGVYLHTSTDPLSVSHNSSGQICSIRIRSANGVETDLPCSRLVIASGAWTPQVFSTLFPSSDLKLSVTSLAGHSLLMRSSAWKRPLEGEETAAVFSTDPTGYFPEMFARVDGTIYLAGLNSSTLPLPAAGQGKAQSHPKSINQLKATAEYLYGLSFVSNEVEVVREALCFRPVTPKGVPIIARIPDSRLGGGVRNEEDGGKGSFGGAFVAAGHGPWGISLSLGTGKVLSQMLEGKKVCVDIRGLGLQEANERRAKL</sequence>
<feature type="domain" description="FAD dependent oxidoreductase" evidence="1">
    <location>
        <begin position="6"/>
        <end position="415"/>
    </location>
</feature>
<dbReference type="OrthoDB" id="498204at2759"/>
<dbReference type="EMBL" id="KV748558">
    <property type="protein sequence ID" value="OCL14566.1"/>
    <property type="molecule type" value="Genomic_DNA"/>
</dbReference>
<dbReference type="AlphaFoldDB" id="A0A8E2FCC6"/>
<dbReference type="GO" id="GO:0042147">
    <property type="term" value="P:retrograde transport, endosome to Golgi"/>
    <property type="evidence" value="ECO:0007669"/>
    <property type="project" value="TreeGrafter"/>
</dbReference>
<proteinExistence type="predicted"/>
<dbReference type="Gene3D" id="3.50.50.60">
    <property type="entry name" value="FAD/NAD(P)-binding domain"/>
    <property type="match status" value="1"/>
</dbReference>
<dbReference type="PANTHER" id="PTHR13847">
    <property type="entry name" value="SARCOSINE DEHYDROGENASE-RELATED"/>
    <property type="match status" value="1"/>
</dbReference>
<dbReference type="InterPro" id="IPR006076">
    <property type="entry name" value="FAD-dep_OxRdtase"/>
</dbReference>
<dbReference type="Gene3D" id="3.30.9.10">
    <property type="entry name" value="D-Amino Acid Oxidase, subunit A, domain 2"/>
    <property type="match status" value="1"/>
</dbReference>
<organism evidence="2 3">
    <name type="scientific">Glonium stellatum</name>
    <dbReference type="NCBI Taxonomy" id="574774"/>
    <lineage>
        <taxon>Eukaryota</taxon>
        <taxon>Fungi</taxon>
        <taxon>Dikarya</taxon>
        <taxon>Ascomycota</taxon>
        <taxon>Pezizomycotina</taxon>
        <taxon>Dothideomycetes</taxon>
        <taxon>Pleosporomycetidae</taxon>
        <taxon>Gloniales</taxon>
        <taxon>Gloniaceae</taxon>
        <taxon>Glonium</taxon>
    </lineage>
</organism>
<dbReference type="GO" id="GO:0005770">
    <property type="term" value="C:late endosome"/>
    <property type="evidence" value="ECO:0007669"/>
    <property type="project" value="TreeGrafter"/>
</dbReference>
<dbReference type="SUPFAM" id="SSF51905">
    <property type="entry name" value="FAD/NAD(P)-binding domain"/>
    <property type="match status" value="1"/>
</dbReference>
<dbReference type="Pfam" id="PF01266">
    <property type="entry name" value="DAO"/>
    <property type="match status" value="1"/>
</dbReference>
<evidence type="ECO:0000259" key="1">
    <source>
        <dbReference type="Pfam" id="PF01266"/>
    </source>
</evidence>
<name>A0A8E2FCC6_9PEZI</name>
<dbReference type="PANTHER" id="PTHR13847:SF185">
    <property type="entry name" value="FAD DEPENDENT OXIDOREDUCTASE SUPERFAMILY (AFU_ORTHOLOGUE AFUA_3G02360)"/>
    <property type="match status" value="1"/>
</dbReference>
<protein>
    <submittedName>
        <fullName evidence="2">FAD dependent oxidoreductase</fullName>
    </submittedName>
</protein>
<gene>
    <name evidence="2" type="ORF">AOQ84DRAFT_22067</name>
</gene>
<evidence type="ECO:0000313" key="2">
    <source>
        <dbReference type="EMBL" id="OCL14566.1"/>
    </source>
</evidence>
<dbReference type="GO" id="GO:0005829">
    <property type="term" value="C:cytosol"/>
    <property type="evidence" value="ECO:0007669"/>
    <property type="project" value="GOC"/>
</dbReference>
<evidence type="ECO:0000313" key="3">
    <source>
        <dbReference type="Proteomes" id="UP000250140"/>
    </source>
</evidence>
<reference evidence="2 3" key="1">
    <citation type="journal article" date="2016" name="Nat. Commun.">
        <title>Ectomycorrhizal ecology is imprinted in the genome of the dominant symbiotic fungus Cenococcum geophilum.</title>
        <authorList>
            <consortium name="DOE Joint Genome Institute"/>
            <person name="Peter M."/>
            <person name="Kohler A."/>
            <person name="Ohm R.A."/>
            <person name="Kuo A."/>
            <person name="Krutzmann J."/>
            <person name="Morin E."/>
            <person name="Arend M."/>
            <person name="Barry K.W."/>
            <person name="Binder M."/>
            <person name="Choi C."/>
            <person name="Clum A."/>
            <person name="Copeland A."/>
            <person name="Grisel N."/>
            <person name="Haridas S."/>
            <person name="Kipfer T."/>
            <person name="LaButti K."/>
            <person name="Lindquist E."/>
            <person name="Lipzen A."/>
            <person name="Maire R."/>
            <person name="Meier B."/>
            <person name="Mihaltcheva S."/>
            <person name="Molinier V."/>
            <person name="Murat C."/>
            <person name="Poggeler S."/>
            <person name="Quandt C.A."/>
            <person name="Sperisen C."/>
            <person name="Tritt A."/>
            <person name="Tisserant E."/>
            <person name="Crous P.W."/>
            <person name="Henrissat B."/>
            <person name="Nehls U."/>
            <person name="Egli S."/>
            <person name="Spatafora J.W."/>
            <person name="Grigoriev I.V."/>
            <person name="Martin F.M."/>
        </authorList>
    </citation>
    <scope>NUCLEOTIDE SEQUENCE [LARGE SCALE GENOMIC DNA]</scope>
    <source>
        <strain evidence="2 3">CBS 207.34</strain>
    </source>
</reference>